<accession>A0A4Q1S9S7</accession>
<feature type="compositionally biased region" description="Polar residues" evidence="1">
    <location>
        <begin position="1"/>
        <end position="23"/>
    </location>
</feature>
<feature type="compositionally biased region" description="Low complexity" evidence="1">
    <location>
        <begin position="47"/>
        <end position="89"/>
    </location>
</feature>
<dbReference type="RefSeq" id="WP_129209663.1">
    <property type="nucleotide sequence ID" value="NZ_BMGU01000002.1"/>
</dbReference>
<gene>
    <name evidence="2" type="ORF">ESZ00_17400</name>
</gene>
<dbReference type="EMBL" id="SDMK01000004">
    <property type="protein sequence ID" value="RXS93816.1"/>
    <property type="molecule type" value="Genomic_DNA"/>
</dbReference>
<comment type="caution">
    <text evidence="2">The sequence shown here is derived from an EMBL/GenBank/DDBJ whole genome shotgun (WGS) entry which is preliminary data.</text>
</comment>
<sequence length="628" mass="65878">MALQYEKQQLSSTYQACNPSHPQKAQAEKVVPQATATRHNGRPARGQTTVTAATVQAVPAPVTQTEPVTQVASVTPPAAAPTPAQAGSGPNAGEGGDTGVAGGSQAGDKDKGGTNGTVTSSSSPAENPSDAGDKNAITQVDIEIQPPDTKKLVACSDVVFSFKMKRAKGSMGQADLTDAAISASWSSDEKTAGTTGTGGTKNTTATGTASKGESTPAPQISAITLKPVDNDPAQATGTFTIYRIPAGAQSVTLNLALPYGYDTEQAKLDLSVLPPDEANGALNCIRQMPPLLLTAVGVDVEGASSTSPGAKFLANSSLDEPLTARLGANAMQNIRDAHVFIGGSLRISGMAQPGTLSASAFSSAGYYASAVNATPDKIVQSWEGVGNVSVKLFGGDLRIGTFDSGKAPYPYYPRYTYTTLSLLFSGGFNSPLSASQASPPVYYATTQIQNQYPSSFPTGSNCAYDTTKAVWPCYVAFIPDDRTRFYRHYEAGLRLKLYGEDFEHSKLRYPGTLDVAFGQNEYVTGGKMHGLVLHMGGVIPFPLPIPKFDALYAFGALDSELNGPMTSCTQNNTPCQQLILVPVPASSSITYLSPNVVNIPTAEPNRDRYRFGFGIDILHLLTANQQKQ</sequence>
<feature type="region of interest" description="Disordered" evidence="1">
    <location>
        <begin position="184"/>
        <end position="217"/>
    </location>
</feature>
<protein>
    <submittedName>
        <fullName evidence="2">Uncharacterized protein</fullName>
    </submittedName>
</protein>
<name>A0A4Q1S9S7_9BACT</name>
<proteinExistence type="predicted"/>
<evidence type="ECO:0000313" key="3">
    <source>
        <dbReference type="Proteomes" id="UP000290253"/>
    </source>
</evidence>
<dbReference type="Proteomes" id="UP000290253">
    <property type="component" value="Unassembled WGS sequence"/>
</dbReference>
<reference evidence="2 3" key="1">
    <citation type="journal article" date="2016" name="Int. J. Syst. Evol. Microbiol.">
        <title>Acidipila dinghuensis sp. nov., an acidobacterium isolated from forest soil.</title>
        <authorList>
            <person name="Jiang Y.W."/>
            <person name="Wang J."/>
            <person name="Chen M.H."/>
            <person name="Lv Y.Y."/>
            <person name="Qiu L.H."/>
        </authorList>
    </citation>
    <scope>NUCLEOTIDE SEQUENCE [LARGE SCALE GENOMIC DNA]</scope>
    <source>
        <strain evidence="2 3">DHOF10</strain>
    </source>
</reference>
<evidence type="ECO:0000313" key="2">
    <source>
        <dbReference type="EMBL" id="RXS93816.1"/>
    </source>
</evidence>
<feature type="compositionally biased region" description="Gly residues" evidence="1">
    <location>
        <begin position="90"/>
        <end position="105"/>
    </location>
</feature>
<dbReference type="AlphaFoldDB" id="A0A4Q1S9S7"/>
<feature type="region of interest" description="Disordered" evidence="1">
    <location>
        <begin position="1"/>
        <end position="133"/>
    </location>
</feature>
<keyword evidence="3" id="KW-1185">Reference proteome</keyword>
<organism evidence="2 3">
    <name type="scientific">Silvibacterium dinghuense</name>
    <dbReference type="NCBI Taxonomy" id="1560006"/>
    <lineage>
        <taxon>Bacteria</taxon>
        <taxon>Pseudomonadati</taxon>
        <taxon>Acidobacteriota</taxon>
        <taxon>Terriglobia</taxon>
        <taxon>Terriglobales</taxon>
        <taxon>Acidobacteriaceae</taxon>
        <taxon>Silvibacterium</taxon>
    </lineage>
</organism>
<feature type="compositionally biased region" description="Low complexity" evidence="1">
    <location>
        <begin position="200"/>
        <end position="212"/>
    </location>
</feature>
<evidence type="ECO:0000256" key="1">
    <source>
        <dbReference type="SAM" id="MobiDB-lite"/>
    </source>
</evidence>